<organism evidence="1 2">
    <name type="scientific">Ilex paraguariensis</name>
    <name type="common">yerba mate</name>
    <dbReference type="NCBI Taxonomy" id="185542"/>
    <lineage>
        <taxon>Eukaryota</taxon>
        <taxon>Viridiplantae</taxon>
        <taxon>Streptophyta</taxon>
        <taxon>Embryophyta</taxon>
        <taxon>Tracheophyta</taxon>
        <taxon>Spermatophyta</taxon>
        <taxon>Magnoliopsida</taxon>
        <taxon>eudicotyledons</taxon>
        <taxon>Gunneridae</taxon>
        <taxon>Pentapetalae</taxon>
        <taxon>asterids</taxon>
        <taxon>campanulids</taxon>
        <taxon>Aquifoliales</taxon>
        <taxon>Aquifoliaceae</taxon>
        <taxon>Ilex</taxon>
    </lineage>
</organism>
<evidence type="ECO:0000313" key="1">
    <source>
        <dbReference type="EMBL" id="CAK9177217.1"/>
    </source>
</evidence>
<protein>
    <recommendedName>
        <fullName evidence="3">DAGKc domain-containing protein</fullName>
    </recommendedName>
</protein>
<evidence type="ECO:0000313" key="2">
    <source>
        <dbReference type="Proteomes" id="UP001642360"/>
    </source>
</evidence>
<gene>
    <name evidence="1" type="ORF">ILEXP_LOCUS47086</name>
</gene>
<evidence type="ECO:0008006" key="3">
    <source>
        <dbReference type="Google" id="ProtNLM"/>
    </source>
</evidence>
<name>A0ABC8U6D8_9AQUA</name>
<accession>A0ABC8U6D8</accession>
<dbReference type="EMBL" id="CAUOFW020006997">
    <property type="protein sequence ID" value="CAK9177217.1"/>
    <property type="molecule type" value="Genomic_DNA"/>
</dbReference>
<dbReference type="Proteomes" id="UP001642360">
    <property type="component" value="Unassembled WGS sequence"/>
</dbReference>
<proteinExistence type="predicted"/>
<keyword evidence="2" id="KW-1185">Reference proteome</keyword>
<reference evidence="1 2" key="1">
    <citation type="submission" date="2024-02" db="EMBL/GenBank/DDBJ databases">
        <authorList>
            <person name="Vignale AGUSTIN F."/>
            <person name="Sosa J E."/>
            <person name="Modenutti C."/>
        </authorList>
    </citation>
    <scope>NUCLEOTIDE SEQUENCE [LARGE SCALE GENOMIC DNA]</scope>
</reference>
<dbReference type="AlphaFoldDB" id="A0ABC8U6D8"/>
<comment type="caution">
    <text evidence="1">The sequence shown here is derived from an EMBL/GenBank/DDBJ whole genome shotgun (WGS) entry which is preliminary data.</text>
</comment>
<sequence>MFCCGIAVVAKAKPSFIRAEQPLVPDLSTERGVYGGGAPIRRRDIVFVVNPRGANRRTGKELKKLVRCLRYSLGLIAIEMWNYPG</sequence>